<dbReference type="Proteomes" id="UP001154282">
    <property type="component" value="Unassembled WGS sequence"/>
</dbReference>
<evidence type="ECO:0000313" key="3">
    <source>
        <dbReference type="Proteomes" id="UP001154282"/>
    </source>
</evidence>
<gene>
    <name evidence="2" type="ORF">LITE_LOCUS35952</name>
</gene>
<comment type="caution">
    <text evidence="2">The sequence shown here is derived from an EMBL/GenBank/DDBJ whole genome shotgun (WGS) entry which is preliminary data.</text>
</comment>
<evidence type="ECO:0000313" key="2">
    <source>
        <dbReference type="EMBL" id="CAI0463919.1"/>
    </source>
</evidence>
<protein>
    <submittedName>
        <fullName evidence="2">Uncharacterized protein</fullName>
    </submittedName>
</protein>
<reference evidence="2" key="1">
    <citation type="submission" date="2022-08" db="EMBL/GenBank/DDBJ databases">
        <authorList>
            <person name="Gutierrez-Valencia J."/>
        </authorList>
    </citation>
    <scope>NUCLEOTIDE SEQUENCE</scope>
</reference>
<keyword evidence="3" id="KW-1185">Reference proteome</keyword>
<evidence type="ECO:0000256" key="1">
    <source>
        <dbReference type="SAM" id="Phobius"/>
    </source>
</evidence>
<accession>A0AAV0NYV9</accession>
<name>A0AAV0NYV9_9ROSI</name>
<feature type="transmembrane region" description="Helical" evidence="1">
    <location>
        <begin position="6"/>
        <end position="27"/>
    </location>
</feature>
<keyword evidence="1" id="KW-1133">Transmembrane helix</keyword>
<sequence>MMQVVLNRLAAVVFLFIRLSTFGFYLWRSDKGVHNTLFVVLVYFILHGDSSRSLAFWSYIPNGCFGDERRELKKMLDYKRVGAL</sequence>
<organism evidence="2 3">
    <name type="scientific">Linum tenue</name>
    <dbReference type="NCBI Taxonomy" id="586396"/>
    <lineage>
        <taxon>Eukaryota</taxon>
        <taxon>Viridiplantae</taxon>
        <taxon>Streptophyta</taxon>
        <taxon>Embryophyta</taxon>
        <taxon>Tracheophyta</taxon>
        <taxon>Spermatophyta</taxon>
        <taxon>Magnoliopsida</taxon>
        <taxon>eudicotyledons</taxon>
        <taxon>Gunneridae</taxon>
        <taxon>Pentapetalae</taxon>
        <taxon>rosids</taxon>
        <taxon>fabids</taxon>
        <taxon>Malpighiales</taxon>
        <taxon>Linaceae</taxon>
        <taxon>Linum</taxon>
    </lineage>
</organism>
<keyword evidence="1" id="KW-0812">Transmembrane</keyword>
<keyword evidence="1" id="KW-0472">Membrane</keyword>
<dbReference type="AlphaFoldDB" id="A0AAV0NYV9"/>
<proteinExistence type="predicted"/>
<dbReference type="EMBL" id="CAMGYJ010000008">
    <property type="protein sequence ID" value="CAI0463919.1"/>
    <property type="molecule type" value="Genomic_DNA"/>
</dbReference>